<dbReference type="EMBL" id="CAMPGE010001567">
    <property type="protein sequence ID" value="CAI2360363.1"/>
    <property type="molecule type" value="Genomic_DNA"/>
</dbReference>
<evidence type="ECO:0000259" key="3">
    <source>
        <dbReference type="PROSITE" id="PS50119"/>
    </source>
</evidence>
<feature type="compositionally biased region" description="Basic and acidic residues" evidence="2">
    <location>
        <begin position="382"/>
        <end position="392"/>
    </location>
</feature>
<evidence type="ECO:0000256" key="1">
    <source>
        <dbReference type="PROSITE-ProRule" id="PRU00024"/>
    </source>
</evidence>
<dbReference type="GO" id="GO:0031625">
    <property type="term" value="F:ubiquitin protein ligase binding"/>
    <property type="evidence" value="ECO:0007669"/>
    <property type="project" value="TreeGrafter"/>
</dbReference>
<dbReference type="InterPro" id="IPR000315">
    <property type="entry name" value="Znf_B-box"/>
</dbReference>
<dbReference type="GO" id="GO:0005778">
    <property type="term" value="C:peroxisomal membrane"/>
    <property type="evidence" value="ECO:0007669"/>
    <property type="project" value="TreeGrafter"/>
</dbReference>
<keyword evidence="1" id="KW-0863">Zinc-finger</keyword>
<dbReference type="SUPFAM" id="SSF57850">
    <property type="entry name" value="RING/U-box"/>
    <property type="match status" value="1"/>
</dbReference>
<dbReference type="GO" id="GO:0061630">
    <property type="term" value="F:ubiquitin protein ligase activity"/>
    <property type="evidence" value="ECO:0007669"/>
    <property type="project" value="TreeGrafter"/>
</dbReference>
<dbReference type="GO" id="GO:0016235">
    <property type="term" value="C:aggresome"/>
    <property type="evidence" value="ECO:0007669"/>
    <property type="project" value="TreeGrafter"/>
</dbReference>
<feature type="region of interest" description="Disordered" evidence="2">
    <location>
        <begin position="560"/>
        <end position="615"/>
    </location>
</feature>
<dbReference type="GO" id="GO:0005164">
    <property type="term" value="F:tumor necrosis factor receptor binding"/>
    <property type="evidence" value="ECO:0007669"/>
    <property type="project" value="TreeGrafter"/>
</dbReference>
<feature type="domain" description="B box-type" evidence="3">
    <location>
        <begin position="147"/>
        <end position="187"/>
    </location>
</feature>
<reference evidence="4" key="1">
    <citation type="submission" date="2023-07" db="EMBL/GenBank/DDBJ databases">
        <authorList>
            <consortium name="AG Swart"/>
            <person name="Singh M."/>
            <person name="Singh A."/>
            <person name="Seah K."/>
            <person name="Emmerich C."/>
        </authorList>
    </citation>
    <scope>NUCLEOTIDE SEQUENCE</scope>
    <source>
        <strain evidence="4">DP1</strain>
    </source>
</reference>
<comment type="caution">
    <text evidence="4">The sequence shown here is derived from an EMBL/GenBank/DDBJ whole genome shotgun (WGS) entry which is preliminary data.</text>
</comment>
<feature type="region of interest" description="Disordered" evidence="2">
    <location>
        <begin position="375"/>
        <end position="445"/>
    </location>
</feature>
<dbReference type="PROSITE" id="PS50119">
    <property type="entry name" value="ZF_BBOX"/>
    <property type="match status" value="1"/>
</dbReference>
<dbReference type="Gene3D" id="3.30.160.60">
    <property type="entry name" value="Classic Zinc Finger"/>
    <property type="match status" value="1"/>
</dbReference>
<evidence type="ECO:0000256" key="2">
    <source>
        <dbReference type="SAM" id="MobiDB-lite"/>
    </source>
</evidence>
<name>A0AAD1U1T5_EUPCR</name>
<feature type="compositionally biased region" description="Basic residues" evidence="2">
    <location>
        <begin position="419"/>
        <end position="432"/>
    </location>
</feature>
<dbReference type="GO" id="GO:0051865">
    <property type="term" value="P:protein autoubiquitination"/>
    <property type="evidence" value="ECO:0007669"/>
    <property type="project" value="TreeGrafter"/>
</dbReference>
<keyword evidence="1" id="KW-0862">Zinc</keyword>
<dbReference type="Proteomes" id="UP001295684">
    <property type="component" value="Unassembled WGS sequence"/>
</dbReference>
<organism evidence="4 5">
    <name type="scientific">Euplotes crassus</name>
    <dbReference type="NCBI Taxonomy" id="5936"/>
    <lineage>
        <taxon>Eukaryota</taxon>
        <taxon>Sar</taxon>
        <taxon>Alveolata</taxon>
        <taxon>Ciliophora</taxon>
        <taxon>Intramacronucleata</taxon>
        <taxon>Spirotrichea</taxon>
        <taxon>Hypotrichia</taxon>
        <taxon>Euplotida</taxon>
        <taxon>Euplotidae</taxon>
        <taxon>Moneuplotes</taxon>
    </lineage>
</organism>
<gene>
    <name evidence="4" type="ORF">ECRASSUSDP1_LOCUS1664</name>
</gene>
<dbReference type="GO" id="GO:0006513">
    <property type="term" value="P:protein monoubiquitination"/>
    <property type="evidence" value="ECO:0007669"/>
    <property type="project" value="TreeGrafter"/>
</dbReference>
<dbReference type="PANTHER" id="PTHR36754:SF2">
    <property type="entry name" value="E3 UBIQUITIN-PROTEIN LIGASE TRIM37"/>
    <property type="match status" value="1"/>
</dbReference>
<dbReference type="InterPro" id="IPR053003">
    <property type="entry name" value="TRIM_RBCC_E3_ubiq-ligases"/>
</dbReference>
<dbReference type="SMART" id="SM00336">
    <property type="entry name" value="BBOX"/>
    <property type="match status" value="1"/>
</dbReference>
<dbReference type="PANTHER" id="PTHR36754">
    <property type="entry name" value="E3 UBIQUITIN-PROTEIN LIGASE TRIM37"/>
    <property type="match status" value="1"/>
</dbReference>
<sequence>MQRRVLCSICKVYRPNSSLADHGDDSHCCSHYSVNSVCGIPINRIPTDQIQAQRNSFTDNWKEIVMEGEQDFINEIVICIICKDIPHPERAIKVMCCRKIWCLDCVLMGMKSDTKCSHCRRNINIGLFEKVSIFDEATDQLMKYRKRRNVKCKAHKRDAVFFCNDCDTFICPKGAISTHKGHELIEKDQKHKDLCKEIKGKYKRLKERNLYTHNIKKDVNEKYKRGSELQKLQLEPSISMIAKSYCNYYQNSWGWFVGFQSKLDEMKDFEESLFSKNIKNSKEDSLPTLNTLLEAQKKLHKYGESHELYSAKLEKLNKRCKFENERHIFQFKIKYSKDRIKYKVTSNGVECILLVEHQCATICIANIKRAVKRKAATKPKKKVEIKNSESGKKERKKCQKERTKMDQKEREQFKEKESRSKKKICKSRKISKSTHAPNKPSKTSSKKYIVLQEKVCKLFDEEKGITVHKFISIVGSSPIDFNLDPFITKGSTICSIKLIAYEYSSDLGSHLISSLNTTYQGYKECLKTTSDTLKMLNQAQKESMSQPKPSLRLKSCKKYISSRKSKSRCKVKPTSKTKYKPKQKSKAKKKSSSKSKIDHVCESECGEETAASQQG</sequence>
<accession>A0AAD1U1T5</accession>
<evidence type="ECO:0000313" key="4">
    <source>
        <dbReference type="EMBL" id="CAI2360363.1"/>
    </source>
</evidence>
<feature type="compositionally biased region" description="Polar residues" evidence="2">
    <location>
        <begin position="434"/>
        <end position="443"/>
    </location>
</feature>
<keyword evidence="1" id="KW-0479">Metal-binding</keyword>
<proteinExistence type="predicted"/>
<dbReference type="GO" id="GO:0008270">
    <property type="term" value="F:zinc ion binding"/>
    <property type="evidence" value="ECO:0007669"/>
    <property type="project" value="UniProtKB-KW"/>
</dbReference>
<dbReference type="AlphaFoldDB" id="A0AAD1U1T5"/>
<dbReference type="SUPFAM" id="SSF57845">
    <property type="entry name" value="B-box zinc-binding domain"/>
    <property type="match status" value="1"/>
</dbReference>
<feature type="compositionally biased region" description="Basic and acidic residues" evidence="2">
    <location>
        <begin position="400"/>
        <end position="418"/>
    </location>
</feature>
<evidence type="ECO:0000313" key="5">
    <source>
        <dbReference type="Proteomes" id="UP001295684"/>
    </source>
</evidence>
<feature type="compositionally biased region" description="Basic residues" evidence="2">
    <location>
        <begin position="560"/>
        <end position="593"/>
    </location>
</feature>
<dbReference type="GO" id="GO:0070842">
    <property type="term" value="P:aggresome assembly"/>
    <property type="evidence" value="ECO:0007669"/>
    <property type="project" value="TreeGrafter"/>
</dbReference>
<protein>
    <recommendedName>
        <fullName evidence="3">B box-type domain-containing protein</fullName>
    </recommendedName>
</protein>
<keyword evidence="5" id="KW-1185">Reference proteome</keyword>
<dbReference type="Pfam" id="PF00643">
    <property type="entry name" value="zf-B_box"/>
    <property type="match status" value="1"/>
</dbReference>